<dbReference type="PANTHER" id="PTHR43585">
    <property type="entry name" value="FUMIPYRROLE BIOSYNTHESIS PROTEIN C"/>
    <property type="match status" value="1"/>
</dbReference>
<dbReference type="InterPro" id="IPR052032">
    <property type="entry name" value="ATP-dep_AA_Ligase"/>
</dbReference>
<organism evidence="6 7">
    <name type="scientific">Streptomyces decoyicus</name>
    <dbReference type="NCBI Taxonomy" id="249567"/>
    <lineage>
        <taxon>Bacteria</taxon>
        <taxon>Bacillati</taxon>
        <taxon>Actinomycetota</taxon>
        <taxon>Actinomycetes</taxon>
        <taxon>Kitasatosporales</taxon>
        <taxon>Streptomycetaceae</taxon>
        <taxon>Streptomyces</taxon>
    </lineage>
</organism>
<evidence type="ECO:0000256" key="3">
    <source>
        <dbReference type="ARBA" id="ARBA00022840"/>
    </source>
</evidence>
<feature type="domain" description="ATP-grasp" evidence="5">
    <location>
        <begin position="82"/>
        <end position="275"/>
    </location>
</feature>
<keyword evidence="2 4" id="KW-0547">Nucleotide-binding</keyword>
<dbReference type="Gene3D" id="3.30.470.20">
    <property type="entry name" value="ATP-grasp fold, B domain"/>
    <property type="match status" value="1"/>
</dbReference>
<name>A0ABZ1FCU8_9ACTN</name>
<evidence type="ECO:0000256" key="4">
    <source>
        <dbReference type="PROSITE-ProRule" id="PRU00409"/>
    </source>
</evidence>
<evidence type="ECO:0000256" key="1">
    <source>
        <dbReference type="ARBA" id="ARBA00022598"/>
    </source>
</evidence>
<gene>
    <name evidence="6" type="ORF">OG863_09590</name>
</gene>
<evidence type="ECO:0000259" key="5">
    <source>
        <dbReference type="PROSITE" id="PS50975"/>
    </source>
</evidence>
<dbReference type="RefSeq" id="WP_326617631.1">
    <property type="nucleotide sequence ID" value="NZ_CP109106.1"/>
</dbReference>
<protein>
    <submittedName>
        <fullName evidence="6">ATP-grasp domain-containing protein</fullName>
    </submittedName>
</protein>
<dbReference type="SUPFAM" id="SSF56059">
    <property type="entry name" value="Glutathione synthetase ATP-binding domain-like"/>
    <property type="match status" value="1"/>
</dbReference>
<keyword evidence="7" id="KW-1185">Reference proteome</keyword>
<keyword evidence="3 4" id="KW-0067">ATP-binding</keyword>
<evidence type="ECO:0000313" key="7">
    <source>
        <dbReference type="Proteomes" id="UP001344251"/>
    </source>
</evidence>
<keyword evidence="1" id="KW-0436">Ligase</keyword>
<proteinExistence type="predicted"/>
<dbReference type="EMBL" id="CP109106">
    <property type="protein sequence ID" value="WSB68190.1"/>
    <property type="molecule type" value="Genomic_DNA"/>
</dbReference>
<dbReference type="InterPro" id="IPR011761">
    <property type="entry name" value="ATP-grasp"/>
</dbReference>
<dbReference type="Proteomes" id="UP001344251">
    <property type="component" value="Chromosome"/>
</dbReference>
<reference evidence="6 7" key="1">
    <citation type="submission" date="2022-10" db="EMBL/GenBank/DDBJ databases">
        <title>The complete genomes of actinobacterial strains from the NBC collection.</title>
        <authorList>
            <person name="Joergensen T.S."/>
            <person name="Alvarez Arevalo M."/>
            <person name="Sterndorff E.B."/>
            <person name="Faurdal D."/>
            <person name="Vuksanovic O."/>
            <person name="Mourched A.-S."/>
            <person name="Charusanti P."/>
            <person name="Shaw S."/>
            <person name="Blin K."/>
            <person name="Weber T."/>
        </authorList>
    </citation>
    <scope>NUCLEOTIDE SEQUENCE [LARGE SCALE GENOMIC DNA]</scope>
    <source>
        <strain evidence="6 7">NBC 01774</strain>
    </source>
</reference>
<dbReference type="Pfam" id="PF13535">
    <property type="entry name" value="ATP-grasp_4"/>
    <property type="match status" value="1"/>
</dbReference>
<evidence type="ECO:0000256" key="2">
    <source>
        <dbReference type="ARBA" id="ARBA00022741"/>
    </source>
</evidence>
<dbReference type="PROSITE" id="PS50975">
    <property type="entry name" value="ATP_GRASP"/>
    <property type="match status" value="1"/>
</dbReference>
<dbReference type="PANTHER" id="PTHR43585:SF2">
    <property type="entry name" value="ATP-GRASP ENZYME FSQD"/>
    <property type="match status" value="1"/>
</dbReference>
<sequence>MTAAGALDEREKAEYMSFGPVVECDPDAPHEVVPTLRSHCASGVTTFSEGMVPLTSRLAQGIHLPFHDRDTVNLLTDKLAQRRRLAERRVDAVWSELVTSRTAALALVEERGHPVVVKPVRSQSSRDTYYVENAAQFPDGLEPSGERPFVVEEYLSGRDEGEYGDYVSVETLVVDGRAFTLGITGKFPLSSPFREHGQFLPARLPGNESSEVAHLAADAAQALGIQMGLVHTEIKLTARGPRIIEVNGRLGGFLGELYQRASGQNLLALGIAVACGQPVDPPPPAAPETVEFQYSNLPPVTGGVLRRVGGADIARKEPGIVDYTVRLPEGEKLPTDVMTLFIDLLRGSAPDHASMLKTIDRALAHLCFSYERPDGTTYTWQSARGDQCTAG</sequence>
<evidence type="ECO:0000313" key="6">
    <source>
        <dbReference type="EMBL" id="WSB68190.1"/>
    </source>
</evidence>
<accession>A0ABZ1FCU8</accession>